<organism evidence="1 2">
    <name type="scientific">Chryseobacterium artocarpi</name>
    <dbReference type="NCBI Taxonomy" id="1414727"/>
    <lineage>
        <taxon>Bacteria</taxon>
        <taxon>Pseudomonadati</taxon>
        <taxon>Bacteroidota</taxon>
        <taxon>Flavobacteriia</taxon>
        <taxon>Flavobacteriales</taxon>
        <taxon>Weeksellaceae</taxon>
        <taxon>Chryseobacterium group</taxon>
        <taxon>Chryseobacterium</taxon>
    </lineage>
</organism>
<dbReference type="EMBL" id="MAYH01000001">
    <property type="protein sequence ID" value="OCA76913.1"/>
    <property type="molecule type" value="Genomic_DNA"/>
</dbReference>
<accession>A0A1B8ZZB1</accession>
<evidence type="ECO:0000313" key="1">
    <source>
        <dbReference type="EMBL" id="OCA76913.1"/>
    </source>
</evidence>
<name>A0A1B8ZZB1_9FLAO</name>
<dbReference type="Proteomes" id="UP000092651">
    <property type="component" value="Unassembled WGS sequence"/>
</dbReference>
<comment type="caution">
    <text evidence="1">The sequence shown here is derived from an EMBL/GenBank/DDBJ whole genome shotgun (WGS) entry which is preliminary data.</text>
</comment>
<proteinExistence type="predicted"/>
<reference evidence="1 2" key="1">
    <citation type="submission" date="2016-07" db="EMBL/GenBank/DDBJ databases">
        <authorList>
            <person name="Jeong J.-J."/>
            <person name="Kim D.W."/>
            <person name="Sang M.K."/>
            <person name="Choi I.-G."/>
            <person name="Kim K.D."/>
        </authorList>
    </citation>
    <scope>NUCLEOTIDE SEQUENCE [LARGE SCALE GENOMIC DNA]</scope>
    <source>
        <strain evidence="1 2">UTM-3</strain>
    </source>
</reference>
<gene>
    <name evidence="1" type="ORF">BBI01_00150</name>
</gene>
<dbReference type="RefSeq" id="WP_065392672.1">
    <property type="nucleotide sequence ID" value="NZ_MAYH01000001.1"/>
</dbReference>
<keyword evidence="2" id="KW-1185">Reference proteome</keyword>
<dbReference type="OrthoDB" id="1227957at2"/>
<evidence type="ECO:0000313" key="2">
    <source>
        <dbReference type="Proteomes" id="UP000092651"/>
    </source>
</evidence>
<dbReference type="AlphaFoldDB" id="A0A1B8ZZB1"/>
<protein>
    <submittedName>
        <fullName evidence="1">Uncharacterized protein</fullName>
    </submittedName>
</protein>
<sequence>MKINCIENKLFLWGLLLLLLLNCKEEKGQDKHPDIPEFPTTTNPKIVIEPVLNNVNEILFNDSVLVCKHIDSISIYSATSEKSKTIKSKVFAYGNGIFIIENKDGEYEALNDITLQKQNIKTINEAGKYQKMNDSLSKVFTKKSEYEISQLADSLFINYFALKYHLPKDKIPFTRSLRKKDFYVKTEQDEFLLIDAPYSLEKFIDPLIKPVSKQMAPKFKRNFQFFKNYSHKDSFFKEYDYALKSKDWVSLGGGNHYIPSLPFMAEAGYYYLDVFFNNEKGKCKMIRGNRPSLYTIPTKIKNKGYFIDNEQIYRISLK</sequence>